<evidence type="ECO:0000313" key="3">
    <source>
        <dbReference type="Proteomes" id="UP000053058"/>
    </source>
</evidence>
<keyword evidence="1" id="KW-1133">Transmembrane helix</keyword>
<organism evidence="2 3">
    <name type="scientific">Lactococcus lactis subsp. lactis</name>
    <name type="common">Streptococcus lactis</name>
    <dbReference type="NCBI Taxonomy" id="1360"/>
    <lineage>
        <taxon>Bacteria</taxon>
        <taxon>Bacillati</taxon>
        <taxon>Bacillota</taxon>
        <taxon>Bacilli</taxon>
        <taxon>Lactobacillales</taxon>
        <taxon>Streptococcaceae</taxon>
        <taxon>Lactococcus</taxon>
    </lineage>
</organism>
<dbReference type="EMBL" id="LKLN01000076">
    <property type="protein sequence ID" value="KSU02903.1"/>
    <property type="molecule type" value="Genomic_DNA"/>
</dbReference>
<dbReference type="Proteomes" id="UP000053058">
    <property type="component" value="Unassembled WGS sequence"/>
</dbReference>
<feature type="transmembrane region" description="Helical" evidence="1">
    <location>
        <begin position="30"/>
        <end position="49"/>
    </location>
</feature>
<gene>
    <name evidence="2" type="ORF">KF282_2107</name>
</gene>
<keyword evidence="1" id="KW-0472">Membrane</keyword>
<evidence type="ECO:0000256" key="1">
    <source>
        <dbReference type="SAM" id="Phobius"/>
    </source>
</evidence>
<reference evidence="3" key="1">
    <citation type="submission" date="2015-10" db="EMBL/GenBank/DDBJ databases">
        <title>Draft Genome Sequences of 11 Lactococcus lactis subspecies cremoris strains.</title>
        <authorList>
            <person name="Wels M."/>
            <person name="Backus L."/>
            <person name="Boekhorst J."/>
            <person name="Dijkstra A."/>
            <person name="Beerthuizen M."/>
            <person name="Kelly W."/>
            <person name="Siezen R."/>
            <person name="Bachmann H."/>
            <person name="Van Hijum S."/>
        </authorList>
    </citation>
    <scope>NUCLEOTIDE SEQUENCE [LARGE SCALE GENOMIC DNA]</scope>
    <source>
        <strain evidence="3">KF282</strain>
    </source>
</reference>
<name>A0A0V8CNJ0_LACLL</name>
<sequence>MKRILPIFKGVLVISASISIFFFHQNIFVQIFYILVLLFIIIPEAIKAYRKSK</sequence>
<accession>A0A0V8CNJ0</accession>
<dbReference type="PATRIC" id="fig|1360.105.peg.184"/>
<evidence type="ECO:0000313" key="2">
    <source>
        <dbReference type="EMBL" id="KSU02903.1"/>
    </source>
</evidence>
<feature type="transmembrane region" description="Helical" evidence="1">
    <location>
        <begin position="7"/>
        <end position="24"/>
    </location>
</feature>
<proteinExistence type="predicted"/>
<comment type="caution">
    <text evidence="2">The sequence shown here is derived from an EMBL/GenBank/DDBJ whole genome shotgun (WGS) entry which is preliminary data.</text>
</comment>
<dbReference type="AlphaFoldDB" id="A0A0V8CNJ0"/>
<protein>
    <submittedName>
        <fullName evidence="2">Uncharacterized protein</fullName>
    </submittedName>
</protein>
<keyword evidence="1" id="KW-0812">Transmembrane</keyword>